<evidence type="ECO:0000259" key="6">
    <source>
        <dbReference type="Pfam" id="PF15503"/>
    </source>
</evidence>
<name>A0A507D499_9FUNG</name>
<comment type="caution">
    <text evidence="7">The sequence shown here is derived from an EMBL/GenBank/DDBJ whole genome shotgun (WGS) entry which is preliminary data.</text>
</comment>
<organism evidence="7 8">
    <name type="scientific">Synchytrium endobioticum</name>
    <dbReference type="NCBI Taxonomy" id="286115"/>
    <lineage>
        <taxon>Eukaryota</taxon>
        <taxon>Fungi</taxon>
        <taxon>Fungi incertae sedis</taxon>
        <taxon>Chytridiomycota</taxon>
        <taxon>Chytridiomycota incertae sedis</taxon>
        <taxon>Chytridiomycetes</taxon>
        <taxon>Synchytriales</taxon>
        <taxon>Synchytriaceae</taxon>
        <taxon>Synchytrium</taxon>
    </lineage>
</organism>
<evidence type="ECO:0000313" key="8">
    <source>
        <dbReference type="Proteomes" id="UP000320475"/>
    </source>
</evidence>
<dbReference type="Proteomes" id="UP000320475">
    <property type="component" value="Unassembled WGS sequence"/>
</dbReference>
<sequence>MALQPWSASGLPGGPPQGDQYELDEGNSIAQISTKIPQPTPYPSYPNNATSTSTSIVISHHQPPRATKPTPPDNAKLSSSSPSNPVPIGAHAHAQHSPQPPSTSRARLVDPRLRAVLAVQPEHDPHLMRIPAAHAAAAAAATHHPSHPAAAIPPQHQHPVQPTLSPPALDKPTLSSTLALEKQINHLAHAKFNTVAAMANLLHTDKDGVVRVHQRITTKALNVARKSALYKGLPPLASNSHVPPVHPVAHPFTHLDADAAAAAGGMIGSHPAHHPLPSPILSKAGPYVSGPNGIKMIPRARKSVNKIWLDSLDLKPDFLNDARPNMEVDTIALPYPQITDDPRSPAATSGPHLALSSFSSHMEDWNRYVAYQQPVKWQEMVPQ</sequence>
<gene>
    <name evidence="7" type="ORF">SeLEV6574_g03431</name>
</gene>
<comment type="similarity">
    <text evidence="4">Belongs to the PPP1R35 family.</text>
</comment>
<dbReference type="Pfam" id="PF15503">
    <property type="entry name" value="PPP1R35_C"/>
    <property type="match status" value="1"/>
</dbReference>
<proteinExistence type="inferred from homology"/>
<keyword evidence="3" id="KW-0206">Cytoskeleton</keyword>
<accession>A0A507D499</accession>
<dbReference type="EMBL" id="QEAM01000115">
    <property type="protein sequence ID" value="TPX46088.1"/>
    <property type="molecule type" value="Genomic_DNA"/>
</dbReference>
<feature type="region of interest" description="Disordered" evidence="5">
    <location>
        <begin position="134"/>
        <end position="165"/>
    </location>
</feature>
<evidence type="ECO:0000256" key="3">
    <source>
        <dbReference type="ARBA" id="ARBA00023212"/>
    </source>
</evidence>
<feature type="domain" description="Protein phosphatase 1 regulatory subunit 35 C-terminal" evidence="6">
    <location>
        <begin position="172"/>
        <end position="239"/>
    </location>
</feature>
<evidence type="ECO:0000256" key="2">
    <source>
        <dbReference type="ARBA" id="ARBA00022490"/>
    </source>
</evidence>
<feature type="region of interest" description="Disordered" evidence="5">
    <location>
        <begin position="1"/>
        <end position="106"/>
    </location>
</feature>
<dbReference type="OrthoDB" id="2149772at2759"/>
<dbReference type="AlphaFoldDB" id="A0A507D499"/>
<dbReference type="GO" id="GO:0005814">
    <property type="term" value="C:centriole"/>
    <property type="evidence" value="ECO:0007669"/>
    <property type="project" value="UniProtKB-SubCell"/>
</dbReference>
<dbReference type="VEuPathDB" id="FungiDB:SeMB42_g01211"/>
<feature type="compositionally biased region" description="Polar residues" evidence="5">
    <location>
        <begin position="28"/>
        <end position="37"/>
    </location>
</feature>
<evidence type="ECO:0000256" key="4">
    <source>
        <dbReference type="ARBA" id="ARBA00029452"/>
    </source>
</evidence>
<feature type="compositionally biased region" description="Low complexity" evidence="5">
    <location>
        <begin position="134"/>
        <end position="159"/>
    </location>
</feature>
<comment type="subcellular location">
    <subcellularLocation>
        <location evidence="1">Cytoplasm</location>
        <location evidence="1">Cytoskeleton</location>
        <location evidence="1">Microtubule organizing center</location>
        <location evidence="1">Centrosome</location>
        <location evidence="1">Centriole</location>
    </subcellularLocation>
</comment>
<evidence type="ECO:0000313" key="7">
    <source>
        <dbReference type="EMBL" id="TPX46088.1"/>
    </source>
</evidence>
<keyword evidence="2" id="KW-0963">Cytoplasm</keyword>
<evidence type="ECO:0000256" key="1">
    <source>
        <dbReference type="ARBA" id="ARBA00004114"/>
    </source>
</evidence>
<dbReference type="InterPro" id="IPR029135">
    <property type="entry name" value="PPP1R35_C"/>
</dbReference>
<reference evidence="7 8" key="1">
    <citation type="journal article" date="2019" name="Sci. Rep.">
        <title>Comparative genomics of chytrid fungi reveal insights into the obligate biotrophic and pathogenic lifestyle of Synchytrium endobioticum.</title>
        <authorList>
            <person name="van de Vossenberg B.T.L.H."/>
            <person name="Warris S."/>
            <person name="Nguyen H.D.T."/>
            <person name="van Gent-Pelzer M.P.E."/>
            <person name="Joly D.L."/>
            <person name="van de Geest H.C."/>
            <person name="Bonants P.J.M."/>
            <person name="Smith D.S."/>
            <person name="Levesque C.A."/>
            <person name="van der Lee T.A.J."/>
        </authorList>
    </citation>
    <scope>NUCLEOTIDE SEQUENCE [LARGE SCALE GENOMIC DNA]</scope>
    <source>
        <strain evidence="7 8">LEV6574</strain>
    </source>
</reference>
<protein>
    <recommendedName>
        <fullName evidence="6">Protein phosphatase 1 regulatory subunit 35 C-terminal domain-containing protein</fullName>
    </recommendedName>
</protein>
<evidence type="ECO:0000256" key="5">
    <source>
        <dbReference type="SAM" id="MobiDB-lite"/>
    </source>
</evidence>